<evidence type="ECO:0000256" key="1">
    <source>
        <dbReference type="SAM" id="MobiDB-lite"/>
    </source>
</evidence>
<dbReference type="RefSeq" id="WP_141916084.1">
    <property type="nucleotide sequence ID" value="NZ_BAAAYS010000009.1"/>
</dbReference>
<dbReference type="AlphaFoldDB" id="A0A543I634"/>
<reference evidence="3 4" key="1">
    <citation type="submission" date="2019-06" db="EMBL/GenBank/DDBJ databases">
        <title>Sequencing the genomes of 1000 actinobacteria strains.</title>
        <authorList>
            <person name="Klenk H.-P."/>
        </authorList>
    </citation>
    <scope>NUCLEOTIDE SEQUENCE [LARGE SCALE GENOMIC DNA]</scope>
    <source>
        <strain evidence="3 4">DSM 18031</strain>
    </source>
</reference>
<dbReference type="EMBL" id="VFPN01000001">
    <property type="protein sequence ID" value="TQM66037.1"/>
    <property type="molecule type" value="Genomic_DNA"/>
</dbReference>
<dbReference type="Pfam" id="PF11259">
    <property type="entry name" value="DUF3060"/>
    <property type="match status" value="2"/>
</dbReference>
<dbReference type="Proteomes" id="UP000318331">
    <property type="component" value="Unassembled WGS sequence"/>
</dbReference>
<feature type="region of interest" description="Disordered" evidence="1">
    <location>
        <begin position="32"/>
        <end position="76"/>
    </location>
</feature>
<evidence type="ECO:0000256" key="2">
    <source>
        <dbReference type="SAM" id="SignalP"/>
    </source>
</evidence>
<keyword evidence="4" id="KW-1185">Reference proteome</keyword>
<accession>A0A543I634</accession>
<feature type="chain" id="PRO_5021759674" evidence="2">
    <location>
        <begin position="33"/>
        <end position="200"/>
    </location>
</feature>
<name>A0A543I634_9MICO</name>
<comment type="caution">
    <text evidence="3">The sequence shown here is derived from an EMBL/GenBank/DDBJ whole genome shotgun (WGS) entry which is preliminary data.</text>
</comment>
<proteinExistence type="predicted"/>
<dbReference type="PROSITE" id="PS51257">
    <property type="entry name" value="PROKAR_LIPOPROTEIN"/>
    <property type="match status" value="1"/>
</dbReference>
<gene>
    <name evidence="3" type="ORF">FB466_0858</name>
</gene>
<dbReference type="InterPro" id="IPR021417">
    <property type="entry name" value="DUF3060"/>
</dbReference>
<evidence type="ECO:0000313" key="4">
    <source>
        <dbReference type="Proteomes" id="UP000318331"/>
    </source>
</evidence>
<protein>
    <submittedName>
        <fullName evidence="3">DUF3060 family protein</fullName>
    </submittedName>
</protein>
<keyword evidence="2" id="KW-0732">Signal</keyword>
<organism evidence="3 4">
    <name type="scientific">Klugiella xanthotipulae</name>
    <dbReference type="NCBI Taxonomy" id="244735"/>
    <lineage>
        <taxon>Bacteria</taxon>
        <taxon>Bacillati</taxon>
        <taxon>Actinomycetota</taxon>
        <taxon>Actinomycetes</taxon>
        <taxon>Micrococcales</taxon>
        <taxon>Microbacteriaceae</taxon>
        <taxon>Klugiella</taxon>
    </lineage>
</organism>
<sequence length="200" mass="20121">MQLSKNVTRARRMSLVVCGVTAALMLSGCASGETPTAAPTSGAGAPSSNATVAPRGTLETPDTTAESPEKSTRESPYVCDAGENLTFTEDQAVVALMGSCGTITLSGTGITVDAELADTVKIGGSENSAGFTNDVKDVVISGGSSIFSAGALTSITVTGDKNTLFIDSVKKIEVGGSDNSIMSLTTPDSVSDSGKNNTIQ</sequence>
<feature type="compositionally biased region" description="Low complexity" evidence="1">
    <location>
        <begin position="32"/>
        <end position="48"/>
    </location>
</feature>
<evidence type="ECO:0000313" key="3">
    <source>
        <dbReference type="EMBL" id="TQM66037.1"/>
    </source>
</evidence>
<feature type="signal peptide" evidence="2">
    <location>
        <begin position="1"/>
        <end position="32"/>
    </location>
</feature>